<keyword evidence="4" id="KW-1185">Reference proteome</keyword>
<feature type="region of interest" description="Disordered" evidence="1">
    <location>
        <begin position="102"/>
        <end position="122"/>
    </location>
</feature>
<evidence type="ECO:0000256" key="2">
    <source>
        <dbReference type="SAM" id="SignalP"/>
    </source>
</evidence>
<feature type="chain" id="PRO_5001491105" evidence="2">
    <location>
        <begin position="20"/>
        <end position="122"/>
    </location>
</feature>
<comment type="caution">
    <text evidence="3">The sequence shown here is derived from an EMBL/GenBank/DDBJ whole genome shotgun (WGS) entry which is preliminary data.</text>
</comment>
<dbReference type="AlphaFoldDB" id="A0A016VTK5"/>
<evidence type="ECO:0000313" key="3">
    <source>
        <dbReference type="EMBL" id="EYC30387.1"/>
    </source>
</evidence>
<proteinExistence type="predicted"/>
<keyword evidence="2" id="KW-0732">Signal</keyword>
<protein>
    <submittedName>
        <fullName evidence="3">Uncharacterized protein</fullName>
    </submittedName>
</protein>
<reference evidence="4" key="1">
    <citation type="journal article" date="2015" name="Nat. Genet.">
        <title>The genome and transcriptome of the zoonotic hookworm Ancylostoma ceylanicum identify infection-specific gene families.</title>
        <authorList>
            <person name="Schwarz E.M."/>
            <person name="Hu Y."/>
            <person name="Antoshechkin I."/>
            <person name="Miller M.M."/>
            <person name="Sternberg P.W."/>
            <person name="Aroian R.V."/>
        </authorList>
    </citation>
    <scope>NUCLEOTIDE SEQUENCE</scope>
    <source>
        <strain evidence="4">HY135</strain>
    </source>
</reference>
<name>A0A016VTK5_9BILA</name>
<evidence type="ECO:0000256" key="1">
    <source>
        <dbReference type="SAM" id="MobiDB-lite"/>
    </source>
</evidence>
<dbReference type="EMBL" id="JARK01001341">
    <property type="protein sequence ID" value="EYC30387.1"/>
    <property type="molecule type" value="Genomic_DNA"/>
</dbReference>
<accession>A0A016VTK5</accession>
<evidence type="ECO:0000313" key="4">
    <source>
        <dbReference type="Proteomes" id="UP000024635"/>
    </source>
</evidence>
<feature type="signal peptide" evidence="2">
    <location>
        <begin position="1"/>
        <end position="19"/>
    </location>
</feature>
<gene>
    <name evidence="3" type="primary">Acey_s0005.g2622</name>
    <name evidence="3" type="ORF">Y032_0005g2622</name>
</gene>
<organism evidence="3 4">
    <name type="scientific">Ancylostoma ceylanicum</name>
    <dbReference type="NCBI Taxonomy" id="53326"/>
    <lineage>
        <taxon>Eukaryota</taxon>
        <taxon>Metazoa</taxon>
        <taxon>Ecdysozoa</taxon>
        <taxon>Nematoda</taxon>
        <taxon>Chromadorea</taxon>
        <taxon>Rhabditida</taxon>
        <taxon>Rhabditina</taxon>
        <taxon>Rhabditomorpha</taxon>
        <taxon>Strongyloidea</taxon>
        <taxon>Ancylostomatidae</taxon>
        <taxon>Ancylostomatinae</taxon>
        <taxon>Ancylostoma</taxon>
    </lineage>
</organism>
<sequence length="122" mass="14239">MNFLLVLTIASFLIATVLSMDSAYGGGKSRLKRACDESKQCIKSRDSKPEIFITMLFFQSNYEAIPSEGDVSDTEGYRRRMRMRLRAKRLRMKALKRRLVKKAKKARKAKKVRRVVKKNRKH</sequence>
<dbReference type="Proteomes" id="UP000024635">
    <property type="component" value="Unassembled WGS sequence"/>
</dbReference>